<dbReference type="Proteomes" id="UP000518188">
    <property type="component" value="Unassembled WGS sequence"/>
</dbReference>
<evidence type="ECO:0000313" key="3">
    <source>
        <dbReference type="Proteomes" id="UP000518188"/>
    </source>
</evidence>
<dbReference type="GO" id="GO:0016787">
    <property type="term" value="F:hydrolase activity"/>
    <property type="evidence" value="ECO:0007669"/>
    <property type="project" value="UniProtKB-KW"/>
</dbReference>
<name>A0A7X6MKI6_9MYCO</name>
<feature type="compositionally biased region" description="Basic and acidic residues" evidence="1">
    <location>
        <begin position="252"/>
        <end position="263"/>
    </location>
</feature>
<proteinExistence type="predicted"/>
<keyword evidence="2" id="KW-0378">Hydrolase</keyword>
<comment type="caution">
    <text evidence="2">The sequence shown here is derived from an EMBL/GenBank/DDBJ whole genome shotgun (WGS) entry which is preliminary data.</text>
</comment>
<accession>A0A7X6MKI6</accession>
<dbReference type="InterPro" id="IPR029058">
    <property type="entry name" value="AB_hydrolase_fold"/>
</dbReference>
<reference evidence="2 3" key="1">
    <citation type="submission" date="2020-04" db="EMBL/GenBank/DDBJ databases">
        <title>MicrobeNet Type strains.</title>
        <authorList>
            <person name="Nicholson A.C."/>
        </authorList>
    </citation>
    <scope>NUCLEOTIDE SEQUENCE [LARGE SCALE GENOMIC DNA]</scope>
    <source>
        <strain evidence="2 3">ATCC 700731</strain>
    </source>
</reference>
<dbReference type="RefSeq" id="WP_044518613.1">
    <property type="nucleotide sequence ID" value="NZ_HG322951.1"/>
</dbReference>
<feature type="region of interest" description="Disordered" evidence="1">
    <location>
        <begin position="243"/>
        <end position="263"/>
    </location>
</feature>
<organism evidence="2 3">
    <name type="scientific">Mycolicibacterium septicum DSM 44393</name>
    <dbReference type="NCBI Taxonomy" id="1341646"/>
    <lineage>
        <taxon>Bacteria</taxon>
        <taxon>Bacillati</taxon>
        <taxon>Actinomycetota</taxon>
        <taxon>Actinomycetes</taxon>
        <taxon>Mycobacteriales</taxon>
        <taxon>Mycobacteriaceae</taxon>
        <taxon>Mycolicibacterium</taxon>
    </lineage>
</organism>
<gene>
    <name evidence="2" type="ORF">HGA11_03805</name>
</gene>
<dbReference type="EMBL" id="JAAXPJ010000001">
    <property type="protein sequence ID" value="NKZ10091.1"/>
    <property type="molecule type" value="Genomic_DNA"/>
</dbReference>
<evidence type="ECO:0000256" key="1">
    <source>
        <dbReference type="SAM" id="MobiDB-lite"/>
    </source>
</evidence>
<evidence type="ECO:0000313" key="2">
    <source>
        <dbReference type="EMBL" id="NKZ10091.1"/>
    </source>
</evidence>
<dbReference type="SUPFAM" id="SSF53474">
    <property type="entry name" value="alpha/beta-Hydrolases"/>
    <property type="match status" value="1"/>
</dbReference>
<protein>
    <submittedName>
        <fullName evidence="2">Alpha/beta hydrolase</fullName>
    </submittedName>
</protein>
<sequence>MHFTSQTISNGVIERTFTLDGVTGVLWSPDSDSQGAPLLLAGHPGGLDKKAPRHVARAHSAVTADGFHVVSIDLPGHGDRPRSPQDQRRIADFRQARDMGSPAFGRILADYCHSVAERAVPEWQVAIDALQALPDIGAHAPIGYSGASLSGAVGITLAAVEPRITAAVFGWVSAHDTLLDAAERVTIPIEYLLPLDDKEIPPEFGLELFDAFASQDKVLHAFPGGHHQVPTDGRIDTRFFPRHLGTLPGRPSDPHTDLGGRSS</sequence>
<dbReference type="AlphaFoldDB" id="A0A7X6MKI6"/>
<dbReference type="Gene3D" id="3.40.50.1820">
    <property type="entry name" value="alpha/beta hydrolase"/>
    <property type="match status" value="1"/>
</dbReference>